<dbReference type="RefSeq" id="WP_317791352.1">
    <property type="nucleotide sequence ID" value="NZ_AP028461.1"/>
</dbReference>
<gene>
    <name evidence="2" type="ORF">ACFQ5G_23085</name>
</gene>
<evidence type="ECO:0000313" key="2">
    <source>
        <dbReference type="EMBL" id="MFD1368248.1"/>
    </source>
</evidence>
<proteinExistence type="predicted"/>
<accession>A0ABW4ADE6</accession>
<feature type="chain" id="PRO_5047266072" evidence="1">
    <location>
        <begin position="26"/>
        <end position="136"/>
    </location>
</feature>
<feature type="signal peptide" evidence="1">
    <location>
        <begin position="1"/>
        <end position="25"/>
    </location>
</feature>
<name>A0ABW4ADE6_9ACTN</name>
<keyword evidence="1" id="KW-0732">Signal</keyword>
<dbReference type="EMBL" id="JBHTMK010000033">
    <property type="protein sequence ID" value="MFD1368248.1"/>
    <property type="molecule type" value="Genomic_DNA"/>
</dbReference>
<dbReference type="Proteomes" id="UP001597183">
    <property type="component" value="Unassembled WGS sequence"/>
</dbReference>
<reference evidence="3" key="1">
    <citation type="journal article" date="2019" name="Int. J. Syst. Evol. Microbiol.">
        <title>The Global Catalogue of Microorganisms (GCM) 10K type strain sequencing project: providing services to taxonomists for standard genome sequencing and annotation.</title>
        <authorList>
            <consortium name="The Broad Institute Genomics Platform"/>
            <consortium name="The Broad Institute Genome Sequencing Center for Infectious Disease"/>
            <person name="Wu L."/>
            <person name="Ma J."/>
        </authorList>
    </citation>
    <scope>NUCLEOTIDE SEQUENCE [LARGE SCALE GENOMIC DNA]</scope>
    <source>
        <strain evidence="3">CCM 7526</strain>
    </source>
</reference>
<evidence type="ECO:0000313" key="3">
    <source>
        <dbReference type="Proteomes" id="UP001597183"/>
    </source>
</evidence>
<organism evidence="2 3">
    <name type="scientific">Actinoplanes sichuanensis</name>
    <dbReference type="NCBI Taxonomy" id="512349"/>
    <lineage>
        <taxon>Bacteria</taxon>
        <taxon>Bacillati</taxon>
        <taxon>Actinomycetota</taxon>
        <taxon>Actinomycetes</taxon>
        <taxon>Micromonosporales</taxon>
        <taxon>Micromonosporaceae</taxon>
        <taxon>Actinoplanes</taxon>
    </lineage>
</organism>
<keyword evidence="3" id="KW-1185">Reference proteome</keyword>
<sequence>MIISRGVALLLGLATITAHPPAADAAPRHQAVQVSVERTHSRQNLSIFQVSGGIREAGVVLRMASSPAFRGLRSRYVPTDRSGRYRYEVTVTYRHGGPKRIVTYSNTPGAPRLLFDVIHRVETFPTPVFPPGFPFD</sequence>
<evidence type="ECO:0000256" key="1">
    <source>
        <dbReference type="SAM" id="SignalP"/>
    </source>
</evidence>
<protein>
    <submittedName>
        <fullName evidence="2">Uncharacterized protein</fullName>
    </submittedName>
</protein>
<comment type="caution">
    <text evidence="2">The sequence shown here is derived from an EMBL/GenBank/DDBJ whole genome shotgun (WGS) entry which is preliminary data.</text>
</comment>